<name>A0A5B6WRK8_9ROSI</name>
<dbReference type="EMBL" id="SMMG02000002">
    <property type="protein sequence ID" value="KAA3484490.1"/>
    <property type="molecule type" value="Genomic_DNA"/>
</dbReference>
<sequence length="123" mass="14195">MDMSKCSLFEKKLSNKCGLRLFKPPVPRLKIFGCMCYALIPTFKRNKLERRAQPVSSLLVTSVVRKCIRSLIPLLIKCLKNQEGDCYDDLLIRGTRPIFEIYDKCNVAVLEPVSYEEAIMEDF</sequence>
<organism evidence="1 2">
    <name type="scientific">Gossypium australe</name>
    <dbReference type="NCBI Taxonomy" id="47621"/>
    <lineage>
        <taxon>Eukaryota</taxon>
        <taxon>Viridiplantae</taxon>
        <taxon>Streptophyta</taxon>
        <taxon>Embryophyta</taxon>
        <taxon>Tracheophyta</taxon>
        <taxon>Spermatophyta</taxon>
        <taxon>Magnoliopsida</taxon>
        <taxon>eudicotyledons</taxon>
        <taxon>Gunneridae</taxon>
        <taxon>Pentapetalae</taxon>
        <taxon>rosids</taxon>
        <taxon>malvids</taxon>
        <taxon>Malvales</taxon>
        <taxon>Malvaceae</taxon>
        <taxon>Malvoideae</taxon>
        <taxon>Gossypium</taxon>
    </lineage>
</organism>
<comment type="caution">
    <text evidence="1">The sequence shown here is derived from an EMBL/GenBank/DDBJ whole genome shotgun (WGS) entry which is preliminary data.</text>
</comment>
<reference evidence="2" key="1">
    <citation type="journal article" date="2019" name="Plant Biotechnol. J.">
        <title>Genome sequencing of the Australian wild diploid species Gossypium australe highlights disease resistance and delayed gland morphogenesis.</title>
        <authorList>
            <person name="Cai Y."/>
            <person name="Cai X."/>
            <person name="Wang Q."/>
            <person name="Wang P."/>
            <person name="Zhang Y."/>
            <person name="Cai C."/>
            <person name="Xu Y."/>
            <person name="Wang K."/>
            <person name="Zhou Z."/>
            <person name="Wang C."/>
            <person name="Geng S."/>
            <person name="Li B."/>
            <person name="Dong Q."/>
            <person name="Hou Y."/>
            <person name="Wang H."/>
            <person name="Ai P."/>
            <person name="Liu Z."/>
            <person name="Yi F."/>
            <person name="Sun M."/>
            <person name="An G."/>
            <person name="Cheng J."/>
            <person name="Zhang Y."/>
            <person name="Shi Q."/>
            <person name="Xie Y."/>
            <person name="Shi X."/>
            <person name="Chang Y."/>
            <person name="Huang F."/>
            <person name="Chen Y."/>
            <person name="Hong S."/>
            <person name="Mi L."/>
            <person name="Sun Q."/>
            <person name="Zhang L."/>
            <person name="Zhou B."/>
            <person name="Peng R."/>
            <person name="Zhang X."/>
            <person name="Liu F."/>
        </authorList>
    </citation>
    <scope>NUCLEOTIDE SEQUENCE [LARGE SCALE GENOMIC DNA]</scope>
    <source>
        <strain evidence="2">cv. PA1801</strain>
    </source>
</reference>
<evidence type="ECO:0000313" key="1">
    <source>
        <dbReference type="EMBL" id="KAA3484490.1"/>
    </source>
</evidence>
<keyword evidence="2" id="KW-1185">Reference proteome</keyword>
<dbReference type="Proteomes" id="UP000325315">
    <property type="component" value="Unassembled WGS sequence"/>
</dbReference>
<dbReference type="AlphaFoldDB" id="A0A5B6WRK8"/>
<accession>A0A5B6WRK8</accession>
<dbReference type="OrthoDB" id="1002641at2759"/>
<protein>
    <submittedName>
        <fullName evidence="1">Pleiotropic drug resistance protein 3-like</fullName>
    </submittedName>
</protein>
<gene>
    <name evidence="1" type="ORF">EPI10_006572</name>
</gene>
<evidence type="ECO:0000313" key="2">
    <source>
        <dbReference type="Proteomes" id="UP000325315"/>
    </source>
</evidence>
<proteinExistence type="predicted"/>